<gene>
    <name evidence="1" type="ORF">CTM62_10900</name>
</gene>
<dbReference type="EMBL" id="CP024724">
    <property type="protein sequence ID" value="ATV27276.1"/>
    <property type="molecule type" value="Genomic_DNA"/>
</dbReference>
<name>A0A2D3L9N1_PREIN</name>
<evidence type="ECO:0000313" key="1">
    <source>
        <dbReference type="EMBL" id="ATV27276.1"/>
    </source>
</evidence>
<reference evidence="1 2" key="1">
    <citation type="submission" date="2017-11" db="EMBL/GenBank/DDBJ databases">
        <title>Genome sequencing of Prevotella intermedia KCOM 2837.</title>
        <authorList>
            <person name="Kook J.-K."/>
            <person name="Park S.-N."/>
            <person name="Lim Y.K."/>
        </authorList>
    </citation>
    <scope>NUCLEOTIDE SEQUENCE [LARGE SCALE GENOMIC DNA]</scope>
    <source>
        <strain evidence="1 2">KCOM 2837</strain>
    </source>
</reference>
<accession>A0A2D3L9N1</accession>
<evidence type="ECO:0000313" key="2">
    <source>
        <dbReference type="Proteomes" id="UP000229630"/>
    </source>
</evidence>
<dbReference type="AlphaFoldDB" id="A0A2D3L9N1"/>
<dbReference type="Proteomes" id="UP000229630">
    <property type="component" value="Chromosome 2"/>
</dbReference>
<protein>
    <submittedName>
        <fullName evidence="1">Uncharacterized protein</fullName>
    </submittedName>
</protein>
<sequence>MCRSLFVFSSSVGAIFCGGDAVVLVIFNEYFSVIAHILHIGIVSLPSKQAEHVLSDLFFQFFVAVVPLRFGLLDECFVCDLLINLNYFSGERGNAWCVCSASTKLFIKHYDAI</sequence>
<proteinExistence type="predicted"/>
<organism evidence="1 2">
    <name type="scientific">Prevotella intermedia</name>
    <dbReference type="NCBI Taxonomy" id="28131"/>
    <lineage>
        <taxon>Bacteria</taxon>
        <taxon>Pseudomonadati</taxon>
        <taxon>Bacteroidota</taxon>
        <taxon>Bacteroidia</taxon>
        <taxon>Bacteroidales</taxon>
        <taxon>Prevotellaceae</taxon>
        <taxon>Prevotella</taxon>
    </lineage>
</organism>